<dbReference type="InterPro" id="IPR005467">
    <property type="entry name" value="His_kinase_dom"/>
</dbReference>
<keyword evidence="3" id="KW-0597">Phosphoprotein</keyword>
<evidence type="ECO:0000256" key="3">
    <source>
        <dbReference type="ARBA" id="ARBA00022553"/>
    </source>
</evidence>
<dbReference type="InterPro" id="IPR036097">
    <property type="entry name" value="HisK_dim/P_sf"/>
</dbReference>
<evidence type="ECO:0000256" key="7">
    <source>
        <dbReference type="ARBA" id="ARBA00022840"/>
    </source>
</evidence>
<dbReference type="EC" id="2.7.13.3" evidence="2"/>
<dbReference type="SMART" id="SM00065">
    <property type="entry name" value="GAF"/>
    <property type="match status" value="1"/>
</dbReference>
<dbReference type="InterPro" id="IPR004358">
    <property type="entry name" value="Sig_transdc_His_kin-like_C"/>
</dbReference>
<keyword evidence="4" id="KW-0808">Transferase</keyword>
<dbReference type="Gene3D" id="3.30.565.10">
    <property type="entry name" value="Histidine kinase-like ATPase, C-terminal domain"/>
    <property type="match status" value="1"/>
</dbReference>
<reference evidence="11 12" key="1">
    <citation type="submission" date="2022-10" db="EMBL/GenBank/DDBJ databases">
        <title>Comparative genomics and taxonomic characterization of three novel marine species of genus Reichenbachiella exhibiting antioxidant and polysaccharide degradation activities.</title>
        <authorList>
            <person name="Muhammad N."/>
            <person name="Lee Y.-J."/>
            <person name="Ko J."/>
            <person name="Kim S.-G."/>
        </authorList>
    </citation>
    <scope>NUCLEOTIDE SEQUENCE [LARGE SCALE GENOMIC DNA]</scope>
    <source>
        <strain evidence="11 12">ABR2-5</strain>
    </source>
</reference>
<comment type="catalytic activity">
    <reaction evidence="1">
        <text>ATP + protein L-histidine = ADP + protein N-phospho-L-histidine.</text>
        <dbReference type="EC" id="2.7.13.3"/>
    </reaction>
</comment>
<keyword evidence="6" id="KW-0418">Kinase</keyword>
<dbReference type="Pfam" id="PF13185">
    <property type="entry name" value="GAF_2"/>
    <property type="match status" value="1"/>
</dbReference>
<dbReference type="InterPro" id="IPR003594">
    <property type="entry name" value="HATPase_dom"/>
</dbReference>
<evidence type="ECO:0000256" key="5">
    <source>
        <dbReference type="ARBA" id="ARBA00022741"/>
    </source>
</evidence>
<dbReference type="PRINTS" id="PR00344">
    <property type="entry name" value="BCTRLSENSOR"/>
</dbReference>
<dbReference type="GO" id="GO:0005524">
    <property type="term" value="F:ATP binding"/>
    <property type="evidence" value="ECO:0007669"/>
    <property type="project" value="UniProtKB-KW"/>
</dbReference>
<dbReference type="Pfam" id="PF02518">
    <property type="entry name" value="HATPase_c"/>
    <property type="match status" value="1"/>
</dbReference>
<dbReference type="SUPFAM" id="SSF55874">
    <property type="entry name" value="ATPase domain of HSP90 chaperone/DNA topoisomerase II/histidine kinase"/>
    <property type="match status" value="1"/>
</dbReference>
<evidence type="ECO:0000313" key="11">
    <source>
        <dbReference type="EMBL" id="MCV9387865.1"/>
    </source>
</evidence>
<keyword evidence="7 11" id="KW-0067">ATP-binding</keyword>
<evidence type="ECO:0000256" key="4">
    <source>
        <dbReference type="ARBA" id="ARBA00022679"/>
    </source>
</evidence>
<dbReference type="PANTHER" id="PTHR43065">
    <property type="entry name" value="SENSOR HISTIDINE KINASE"/>
    <property type="match status" value="1"/>
</dbReference>
<protein>
    <recommendedName>
        <fullName evidence="2">histidine kinase</fullName>
        <ecNumber evidence="2">2.7.13.3</ecNumber>
    </recommendedName>
</protein>
<evidence type="ECO:0000256" key="2">
    <source>
        <dbReference type="ARBA" id="ARBA00012438"/>
    </source>
</evidence>
<evidence type="ECO:0000256" key="9">
    <source>
        <dbReference type="SAM" id="Coils"/>
    </source>
</evidence>
<dbReference type="InterPro" id="IPR003661">
    <property type="entry name" value="HisK_dim/P_dom"/>
</dbReference>
<evidence type="ECO:0000256" key="8">
    <source>
        <dbReference type="ARBA" id="ARBA00023012"/>
    </source>
</evidence>
<comment type="caution">
    <text evidence="11">The sequence shown here is derived from an EMBL/GenBank/DDBJ whole genome shotgun (WGS) entry which is preliminary data.</text>
</comment>
<dbReference type="SMART" id="SM00388">
    <property type="entry name" value="HisKA"/>
    <property type="match status" value="1"/>
</dbReference>
<dbReference type="InterPro" id="IPR036890">
    <property type="entry name" value="HATPase_C_sf"/>
</dbReference>
<evidence type="ECO:0000313" key="12">
    <source>
        <dbReference type="Proteomes" id="UP001300692"/>
    </source>
</evidence>
<name>A0ABT3CVX8_9BACT</name>
<dbReference type="EMBL" id="JAOYOD010000001">
    <property type="protein sequence ID" value="MCV9387865.1"/>
    <property type="molecule type" value="Genomic_DNA"/>
</dbReference>
<proteinExistence type="predicted"/>
<keyword evidence="8" id="KW-0902">Two-component regulatory system</keyword>
<gene>
    <name evidence="11" type="ORF">N7U62_14375</name>
</gene>
<keyword evidence="12" id="KW-1185">Reference proteome</keyword>
<keyword evidence="9" id="KW-0175">Coiled coil</keyword>
<dbReference type="Proteomes" id="UP001300692">
    <property type="component" value="Unassembled WGS sequence"/>
</dbReference>
<evidence type="ECO:0000256" key="6">
    <source>
        <dbReference type="ARBA" id="ARBA00022777"/>
    </source>
</evidence>
<feature type="coiled-coil region" evidence="9">
    <location>
        <begin position="193"/>
        <end position="248"/>
    </location>
</feature>
<accession>A0ABT3CVX8</accession>
<sequence length="475" mass="53799">MKPTNPNPASVLNNFAESLSQRELSILMDISTHIATTLDYREVLQIISDGISELLKTDTATIYSLQEDQSIYLEVATPTMSTDFQETFRYAKVPEHPHIQQALKTRSPIIIEDTSNEPLSPQEKKVLELSDVKSLLFLPLVLENELFGILIMGAQTEIRKFTPHEIRVGEMVANHLSGAIQKTILHQNLKTYKDTLEDQVKKRTQELEKANMKLVNKNQLAAMQRDELEVALEQLKVAQTRMVQTEKMVSLGTLTAGVAHEIKNPLNFIHGSYLGLMRFFKEANIEDKDAWKMLDSIKLGIERSTAIVSVLNDFSRNQKAPFKNCNIHQIIDNCLLMLNRQFDRKGITLEKIYSPQSMETLANANKLHQLFINILLNACQSIPKEGIVKIETQTEKDWLKINISDTGVGIKKENLQQIIEPFFTTKDPGQGTGLGLSISYSIIEDHKGEMEFDSEENKGTTVRIKLPVTKKNQLL</sequence>
<dbReference type="CDD" id="cd00082">
    <property type="entry name" value="HisKA"/>
    <property type="match status" value="1"/>
</dbReference>
<dbReference type="SMART" id="SM00387">
    <property type="entry name" value="HATPase_c"/>
    <property type="match status" value="1"/>
</dbReference>
<dbReference type="Gene3D" id="3.30.450.40">
    <property type="match status" value="1"/>
</dbReference>
<keyword evidence="5" id="KW-0547">Nucleotide-binding</keyword>
<dbReference type="RefSeq" id="WP_264138683.1">
    <property type="nucleotide sequence ID" value="NZ_JAOYOD010000001.1"/>
</dbReference>
<dbReference type="InterPro" id="IPR029016">
    <property type="entry name" value="GAF-like_dom_sf"/>
</dbReference>
<organism evidence="11 12">
    <name type="scientific">Reichenbachiella ulvae</name>
    <dbReference type="NCBI Taxonomy" id="2980104"/>
    <lineage>
        <taxon>Bacteria</taxon>
        <taxon>Pseudomonadati</taxon>
        <taxon>Bacteroidota</taxon>
        <taxon>Cytophagia</taxon>
        <taxon>Cytophagales</taxon>
        <taxon>Reichenbachiellaceae</taxon>
        <taxon>Reichenbachiella</taxon>
    </lineage>
</organism>
<feature type="domain" description="Histidine kinase" evidence="10">
    <location>
        <begin position="257"/>
        <end position="470"/>
    </location>
</feature>
<dbReference type="PANTHER" id="PTHR43065:SF10">
    <property type="entry name" value="PEROXIDE STRESS-ACTIVATED HISTIDINE KINASE MAK3"/>
    <property type="match status" value="1"/>
</dbReference>
<dbReference type="SUPFAM" id="SSF55781">
    <property type="entry name" value="GAF domain-like"/>
    <property type="match status" value="1"/>
</dbReference>
<dbReference type="InterPro" id="IPR003018">
    <property type="entry name" value="GAF"/>
</dbReference>
<evidence type="ECO:0000256" key="1">
    <source>
        <dbReference type="ARBA" id="ARBA00000085"/>
    </source>
</evidence>
<dbReference type="Gene3D" id="1.10.287.130">
    <property type="match status" value="1"/>
</dbReference>
<dbReference type="SUPFAM" id="SSF47384">
    <property type="entry name" value="Homodimeric domain of signal transducing histidine kinase"/>
    <property type="match status" value="1"/>
</dbReference>
<evidence type="ECO:0000259" key="10">
    <source>
        <dbReference type="PROSITE" id="PS50109"/>
    </source>
</evidence>
<dbReference type="PROSITE" id="PS50109">
    <property type="entry name" value="HIS_KIN"/>
    <property type="match status" value="1"/>
</dbReference>